<proteinExistence type="predicted"/>
<dbReference type="OrthoDB" id="271725at2759"/>
<evidence type="ECO:0000256" key="1">
    <source>
        <dbReference type="ARBA" id="ARBA00022737"/>
    </source>
</evidence>
<feature type="domain" description="RRM" evidence="4">
    <location>
        <begin position="91"/>
        <end position="158"/>
    </location>
</feature>
<accession>A0A643C109</accession>
<dbReference type="Proteomes" id="UP000437017">
    <property type="component" value="Unassembled WGS sequence"/>
</dbReference>
<dbReference type="PROSITE" id="PS50102">
    <property type="entry name" value="RRM"/>
    <property type="match status" value="1"/>
</dbReference>
<dbReference type="Pfam" id="PF00076">
    <property type="entry name" value="RRM_1"/>
    <property type="match status" value="2"/>
</dbReference>
<comment type="caution">
    <text evidence="5">The sequence shown here is derived from an EMBL/GenBank/DDBJ whole genome shotgun (WGS) entry which is preliminary data.</text>
</comment>
<evidence type="ECO:0000313" key="5">
    <source>
        <dbReference type="EMBL" id="KAB0393682.1"/>
    </source>
</evidence>
<dbReference type="InterPro" id="IPR012677">
    <property type="entry name" value="Nucleotide-bd_a/b_plait_sf"/>
</dbReference>
<keyword evidence="2 3" id="KW-0694">RNA-binding</keyword>
<dbReference type="SUPFAM" id="SSF54928">
    <property type="entry name" value="RNA-binding domain, RBD"/>
    <property type="match status" value="1"/>
</dbReference>
<reference evidence="5 6" key="1">
    <citation type="journal article" date="2019" name="PLoS ONE">
        <title>Genomic analyses reveal an absence of contemporary introgressive admixture between fin whales and blue whales, despite known hybrids.</title>
        <authorList>
            <person name="Westbury M.V."/>
            <person name="Petersen B."/>
            <person name="Lorenzen E.D."/>
        </authorList>
    </citation>
    <scope>NUCLEOTIDE SEQUENCE [LARGE SCALE GENOMIC DNA]</scope>
    <source>
        <strain evidence="5">FinWhale-01</strain>
    </source>
</reference>
<name>A0A643C109_BALPH</name>
<dbReference type="GO" id="GO:0003723">
    <property type="term" value="F:RNA binding"/>
    <property type="evidence" value="ECO:0007669"/>
    <property type="project" value="UniProtKB-UniRule"/>
</dbReference>
<keyword evidence="1" id="KW-0677">Repeat</keyword>
<dbReference type="AlphaFoldDB" id="A0A643C109"/>
<organism evidence="5 6">
    <name type="scientific">Balaenoptera physalus</name>
    <name type="common">Fin whale</name>
    <name type="synonym">Balaena physalus</name>
    <dbReference type="NCBI Taxonomy" id="9770"/>
    <lineage>
        <taxon>Eukaryota</taxon>
        <taxon>Metazoa</taxon>
        <taxon>Chordata</taxon>
        <taxon>Craniata</taxon>
        <taxon>Vertebrata</taxon>
        <taxon>Euteleostomi</taxon>
        <taxon>Mammalia</taxon>
        <taxon>Eutheria</taxon>
        <taxon>Laurasiatheria</taxon>
        <taxon>Artiodactyla</taxon>
        <taxon>Whippomorpha</taxon>
        <taxon>Cetacea</taxon>
        <taxon>Mysticeti</taxon>
        <taxon>Balaenopteridae</taxon>
        <taxon>Balaenoptera</taxon>
    </lineage>
</organism>
<dbReference type="EMBL" id="SGJD01003034">
    <property type="protein sequence ID" value="KAB0393682.1"/>
    <property type="molecule type" value="Genomic_DNA"/>
</dbReference>
<dbReference type="InterPro" id="IPR000504">
    <property type="entry name" value="RRM_dom"/>
</dbReference>
<gene>
    <name evidence="5" type="ORF">E2I00_010788</name>
</gene>
<evidence type="ECO:0000313" key="6">
    <source>
        <dbReference type="Proteomes" id="UP000437017"/>
    </source>
</evidence>
<evidence type="ECO:0000256" key="3">
    <source>
        <dbReference type="PROSITE-ProRule" id="PRU00176"/>
    </source>
</evidence>
<dbReference type="InterPro" id="IPR035979">
    <property type="entry name" value="RBD_domain_sf"/>
</dbReference>
<dbReference type="Gene3D" id="3.30.70.330">
    <property type="match status" value="2"/>
</dbReference>
<dbReference type="SMART" id="SM00360">
    <property type="entry name" value="RRM"/>
    <property type="match status" value="1"/>
</dbReference>
<sequence length="179" mass="19620">VGHMCHCLSKWHHQVQSTVPLTAAVGVPLSCVSHNGKFVSTKAILGKTTNKCKGYGFVDFDSPSATQKAVKTLKASGVQAQMAKQQEQKPTNLHISNLPFSMDEQELKGMLKSFGQVISTRILRDTSGTSRGVGFARMESPQRSVKLSSPTLMENILRHLLEYQPHLIPCFANLLMGVQ</sequence>
<feature type="non-terminal residue" evidence="5">
    <location>
        <position position="1"/>
    </location>
</feature>
<dbReference type="PANTHER" id="PTHR24012">
    <property type="entry name" value="RNA BINDING PROTEIN"/>
    <property type="match status" value="1"/>
</dbReference>
<evidence type="ECO:0000259" key="4">
    <source>
        <dbReference type="PROSITE" id="PS50102"/>
    </source>
</evidence>
<protein>
    <recommendedName>
        <fullName evidence="4">RRM domain-containing protein</fullName>
    </recommendedName>
</protein>
<evidence type="ECO:0000256" key="2">
    <source>
        <dbReference type="ARBA" id="ARBA00022884"/>
    </source>
</evidence>
<keyword evidence="6" id="KW-1185">Reference proteome</keyword>